<organism evidence="1 2">
    <name type="scientific">Macrolepiota fuliginosa MF-IS2</name>
    <dbReference type="NCBI Taxonomy" id="1400762"/>
    <lineage>
        <taxon>Eukaryota</taxon>
        <taxon>Fungi</taxon>
        <taxon>Dikarya</taxon>
        <taxon>Basidiomycota</taxon>
        <taxon>Agaricomycotina</taxon>
        <taxon>Agaricomycetes</taxon>
        <taxon>Agaricomycetidae</taxon>
        <taxon>Agaricales</taxon>
        <taxon>Agaricineae</taxon>
        <taxon>Agaricaceae</taxon>
        <taxon>Macrolepiota</taxon>
    </lineage>
</organism>
<name>A0A9P6BVG7_9AGAR</name>
<protein>
    <submittedName>
        <fullName evidence="1">Uncharacterized protein</fullName>
    </submittedName>
</protein>
<comment type="caution">
    <text evidence="1">The sequence shown here is derived from an EMBL/GenBank/DDBJ whole genome shotgun (WGS) entry which is preliminary data.</text>
</comment>
<keyword evidence="2" id="KW-1185">Reference proteome</keyword>
<dbReference type="Gene3D" id="3.60.130.30">
    <property type="match status" value="1"/>
</dbReference>
<accession>A0A9P6BVG7</accession>
<reference evidence="1" key="1">
    <citation type="submission" date="2020-11" db="EMBL/GenBank/DDBJ databases">
        <authorList>
            <consortium name="DOE Joint Genome Institute"/>
            <person name="Ahrendt S."/>
            <person name="Riley R."/>
            <person name="Andreopoulos W."/>
            <person name="Labutti K."/>
            <person name="Pangilinan J."/>
            <person name="Ruiz-Duenas F.J."/>
            <person name="Barrasa J.M."/>
            <person name="Sanchez-Garcia M."/>
            <person name="Camarero S."/>
            <person name="Miyauchi S."/>
            <person name="Serrano A."/>
            <person name="Linde D."/>
            <person name="Babiker R."/>
            <person name="Drula E."/>
            <person name="Ayuso-Fernandez I."/>
            <person name="Pacheco R."/>
            <person name="Padilla G."/>
            <person name="Ferreira P."/>
            <person name="Barriuso J."/>
            <person name="Kellner H."/>
            <person name="Castanera R."/>
            <person name="Alfaro M."/>
            <person name="Ramirez L."/>
            <person name="Pisabarro A.G."/>
            <person name="Kuo A."/>
            <person name="Tritt A."/>
            <person name="Lipzen A."/>
            <person name="He G."/>
            <person name="Yan M."/>
            <person name="Ng V."/>
            <person name="Cullen D."/>
            <person name="Martin F."/>
            <person name="Rosso M.-N."/>
            <person name="Henrissat B."/>
            <person name="Hibbett D."/>
            <person name="Martinez A.T."/>
            <person name="Grigoriev I.V."/>
        </authorList>
    </citation>
    <scope>NUCLEOTIDE SEQUENCE</scope>
    <source>
        <strain evidence="1">MF-IS2</strain>
    </source>
</reference>
<sequence>LGSVVQRNPNLKAIFPKSVFSTCCINFGPVTTRPHRDVQNYPFGLCAIQALGMFDHTKGGHLVLWEANLALEFPAGATALIPSSLITHSNTPISGSEKRASFVQYTQGELLRYAENGGATDRALQKADPELAEKLQQHRRASWKEGILMFPNIHSIEK</sequence>
<proteinExistence type="predicted"/>
<feature type="non-terminal residue" evidence="1">
    <location>
        <position position="1"/>
    </location>
</feature>
<dbReference type="EMBL" id="MU153519">
    <property type="protein sequence ID" value="KAF9439749.1"/>
    <property type="molecule type" value="Genomic_DNA"/>
</dbReference>
<dbReference type="Proteomes" id="UP000807342">
    <property type="component" value="Unassembled WGS sequence"/>
</dbReference>
<dbReference type="AlphaFoldDB" id="A0A9P6BVG7"/>
<evidence type="ECO:0000313" key="2">
    <source>
        <dbReference type="Proteomes" id="UP000807342"/>
    </source>
</evidence>
<gene>
    <name evidence="1" type="ORF">P691DRAFT_689879</name>
</gene>
<dbReference type="OrthoDB" id="3253621at2759"/>
<evidence type="ECO:0000313" key="1">
    <source>
        <dbReference type="EMBL" id="KAF9439749.1"/>
    </source>
</evidence>